<evidence type="ECO:0000256" key="1">
    <source>
        <dbReference type="ARBA" id="ARBA00004167"/>
    </source>
</evidence>
<organism evidence="7 8">
    <name type="scientific">Geopseudomonas guangdongensis</name>
    <dbReference type="NCBI Taxonomy" id="1245526"/>
    <lineage>
        <taxon>Bacteria</taxon>
        <taxon>Pseudomonadati</taxon>
        <taxon>Pseudomonadota</taxon>
        <taxon>Gammaproteobacteria</taxon>
        <taxon>Pseudomonadales</taxon>
        <taxon>Pseudomonadaceae</taxon>
        <taxon>Geopseudomonas</taxon>
    </lineage>
</organism>
<dbReference type="AlphaFoldDB" id="A0A1H2EHU5"/>
<sequence length="158" mass="15846">MKRQQSGFTLIELIMVIVVLGILAAFALPRFANFGGDARLAALQGALGAAKSAVAIAHSQALITPPDANSEITLEGEKIKMTGTYPAANANGLTKAAQLSTADFDITPSAAADGTGTYTVAAKGKAACAFTYSVTAVASGVQAAPTWNAAGLTAANCN</sequence>
<dbReference type="OrthoDB" id="5654254at2"/>
<evidence type="ECO:0000256" key="6">
    <source>
        <dbReference type="SAM" id="Phobius"/>
    </source>
</evidence>
<evidence type="ECO:0000256" key="4">
    <source>
        <dbReference type="ARBA" id="ARBA00022989"/>
    </source>
</evidence>
<gene>
    <name evidence="7" type="ORF">SAMN05216580_0613</name>
</gene>
<dbReference type="InterPro" id="IPR012902">
    <property type="entry name" value="N_methyl_site"/>
</dbReference>
<dbReference type="Pfam" id="PF07963">
    <property type="entry name" value="N_methyl"/>
    <property type="match status" value="1"/>
</dbReference>
<dbReference type="SUPFAM" id="SSF54523">
    <property type="entry name" value="Pili subunits"/>
    <property type="match status" value="1"/>
</dbReference>
<dbReference type="NCBIfam" id="TIGR02532">
    <property type="entry name" value="IV_pilin_GFxxxE"/>
    <property type="match status" value="1"/>
</dbReference>
<accession>A0A1H2EHU5</accession>
<evidence type="ECO:0000313" key="8">
    <source>
        <dbReference type="Proteomes" id="UP000243063"/>
    </source>
</evidence>
<dbReference type="PANTHER" id="PTHR30093:SF44">
    <property type="entry name" value="TYPE II SECRETION SYSTEM CORE PROTEIN G"/>
    <property type="match status" value="1"/>
</dbReference>
<comment type="subcellular location">
    <subcellularLocation>
        <location evidence="1">Membrane</location>
        <topology evidence="1">Single-pass membrane protein</topology>
    </subcellularLocation>
</comment>
<dbReference type="GO" id="GO:0016020">
    <property type="term" value="C:membrane"/>
    <property type="evidence" value="ECO:0007669"/>
    <property type="project" value="UniProtKB-SubCell"/>
</dbReference>
<evidence type="ECO:0000256" key="3">
    <source>
        <dbReference type="ARBA" id="ARBA00022692"/>
    </source>
</evidence>
<dbReference type="PROSITE" id="PS00409">
    <property type="entry name" value="PROKAR_NTER_METHYL"/>
    <property type="match status" value="1"/>
</dbReference>
<protein>
    <submittedName>
        <fullName evidence="7">MSHA pilin protein MshA</fullName>
    </submittedName>
</protein>
<feature type="transmembrane region" description="Helical" evidence="6">
    <location>
        <begin position="7"/>
        <end position="28"/>
    </location>
</feature>
<evidence type="ECO:0000256" key="2">
    <source>
        <dbReference type="ARBA" id="ARBA00022481"/>
    </source>
</evidence>
<name>A0A1H2EHU5_9GAMM</name>
<dbReference type="Gene3D" id="3.30.700.10">
    <property type="entry name" value="Glycoprotein, Type 4 Pilin"/>
    <property type="match status" value="1"/>
</dbReference>
<keyword evidence="3 6" id="KW-0812">Transmembrane</keyword>
<keyword evidence="4 6" id="KW-1133">Transmembrane helix</keyword>
<proteinExistence type="predicted"/>
<dbReference type="EMBL" id="LT629780">
    <property type="protein sequence ID" value="SDT94687.1"/>
    <property type="molecule type" value="Genomic_DNA"/>
</dbReference>
<dbReference type="InterPro" id="IPR045584">
    <property type="entry name" value="Pilin-like"/>
</dbReference>
<reference evidence="8" key="1">
    <citation type="submission" date="2016-10" db="EMBL/GenBank/DDBJ databases">
        <authorList>
            <person name="Varghese N."/>
            <person name="Submissions S."/>
        </authorList>
    </citation>
    <scope>NUCLEOTIDE SEQUENCE [LARGE SCALE GENOMIC DNA]</scope>
    <source>
        <strain evidence="8">CCTCC 2012022</strain>
    </source>
</reference>
<dbReference type="Proteomes" id="UP000243063">
    <property type="component" value="Chromosome I"/>
</dbReference>
<dbReference type="PANTHER" id="PTHR30093">
    <property type="entry name" value="GENERAL SECRETION PATHWAY PROTEIN G"/>
    <property type="match status" value="1"/>
</dbReference>
<evidence type="ECO:0000313" key="7">
    <source>
        <dbReference type="EMBL" id="SDT94687.1"/>
    </source>
</evidence>
<dbReference type="RefSeq" id="WP_090212032.1">
    <property type="nucleotide sequence ID" value="NZ_LT629780.1"/>
</dbReference>
<evidence type="ECO:0000256" key="5">
    <source>
        <dbReference type="ARBA" id="ARBA00023136"/>
    </source>
</evidence>
<keyword evidence="8" id="KW-1185">Reference proteome</keyword>
<keyword evidence="5 6" id="KW-0472">Membrane</keyword>
<keyword evidence="2" id="KW-0488">Methylation</keyword>
<dbReference type="STRING" id="1245526.SAMN05216580_0613"/>